<evidence type="ECO:0000313" key="11">
    <source>
        <dbReference type="EMBL" id="KAF3766033.1"/>
    </source>
</evidence>
<keyword evidence="3" id="KW-0963">Cytoplasm</keyword>
<evidence type="ECO:0000259" key="10">
    <source>
        <dbReference type="PROSITE" id="PS51821"/>
    </source>
</evidence>
<organism evidence="11 12">
    <name type="scientific">Cryphonectria parasitica (strain ATCC 38755 / EP155)</name>
    <dbReference type="NCBI Taxonomy" id="660469"/>
    <lineage>
        <taxon>Eukaryota</taxon>
        <taxon>Fungi</taxon>
        <taxon>Dikarya</taxon>
        <taxon>Ascomycota</taxon>
        <taxon>Pezizomycotina</taxon>
        <taxon>Sordariomycetes</taxon>
        <taxon>Sordariomycetidae</taxon>
        <taxon>Diaporthales</taxon>
        <taxon>Cryphonectriaceae</taxon>
        <taxon>Cryphonectria-Endothia species complex</taxon>
        <taxon>Cryphonectria</taxon>
    </lineage>
</organism>
<evidence type="ECO:0000256" key="6">
    <source>
        <dbReference type="ARBA" id="ARBA00023163"/>
    </source>
</evidence>
<reference evidence="11" key="1">
    <citation type="journal article" date="2020" name="Phytopathology">
        <title>Genome sequence of the chestnut blight fungus Cryphonectria parasitica EP155: A fundamental resource for an archetypical invasive plant pathogen.</title>
        <authorList>
            <person name="Crouch J.A."/>
            <person name="Dawe A."/>
            <person name="Aerts A."/>
            <person name="Barry K."/>
            <person name="Churchill A.C.L."/>
            <person name="Grimwood J."/>
            <person name="Hillman B."/>
            <person name="Milgroom M.G."/>
            <person name="Pangilinan J."/>
            <person name="Smith M."/>
            <person name="Salamov A."/>
            <person name="Schmutz J."/>
            <person name="Yadav J."/>
            <person name="Grigoriev I.V."/>
            <person name="Nuss D."/>
        </authorList>
    </citation>
    <scope>NUCLEOTIDE SEQUENCE</scope>
    <source>
        <strain evidence="11">EP155</strain>
    </source>
</reference>
<evidence type="ECO:0000256" key="1">
    <source>
        <dbReference type="ARBA" id="ARBA00004123"/>
    </source>
</evidence>
<comment type="subcellular location">
    <subcellularLocation>
        <location evidence="2">Cytoplasm</location>
    </subcellularLocation>
    <subcellularLocation>
        <location evidence="1">Nucleus</location>
    </subcellularLocation>
</comment>
<comment type="similarity">
    <text evidence="8">Belongs to the velvet family. VeA subfamily.</text>
</comment>
<dbReference type="Pfam" id="PF11754">
    <property type="entry name" value="Velvet"/>
    <property type="match status" value="2"/>
</dbReference>
<dbReference type="AlphaFoldDB" id="A0A9P4Y3J3"/>
<evidence type="ECO:0000256" key="4">
    <source>
        <dbReference type="ARBA" id="ARBA00022969"/>
    </source>
</evidence>
<keyword evidence="5" id="KW-0805">Transcription regulation</keyword>
<dbReference type="GO" id="GO:0005634">
    <property type="term" value="C:nucleus"/>
    <property type="evidence" value="ECO:0007669"/>
    <property type="project" value="UniProtKB-SubCell"/>
</dbReference>
<dbReference type="GO" id="GO:0030435">
    <property type="term" value="P:sporulation resulting in formation of a cellular spore"/>
    <property type="evidence" value="ECO:0007669"/>
    <property type="project" value="UniProtKB-KW"/>
</dbReference>
<comment type="caution">
    <text evidence="11">The sequence shown here is derived from an EMBL/GenBank/DDBJ whole genome shotgun (WGS) entry which is preliminary data.</text>
</comment>
<sequence length="257" mass="28857">MANLGPPAPPTRIGETVAITRTTRDGRQLHYEMKVLQQPERARACGSGPKSSADRRPVDPPPVVQMKVFEGPRRETAKDITFMYNADFFLYASLHHDTDNHGNRVNPQNSPPVLTGMPVSSMILLDRPEEAGYFIFSDLSVRHEGRYYLTFALMEEVKNDCDKDPDEQMGGTDEITGPDVGCSGRHFSFRTTVQTDVFDVFSAKKFPGLMESTALSRTVAEQGCRVRIRRDVRMRRREKGGGNKGKEVAAREDQYAQ</sequence>
<dbReference type="OrthoDB" id="5384689at2759"/>
<keyword evidence="6" id="KW-0804">Transcription</keyword>
<name>A0A9P4Y3J3_CRYP1</name>
<dbReference type="GeneID" id="63835427"/>
<dbReference type="InterPro" id="IPR021740">
    <property type="entry name" value="Velvet"/>
</dbReference>
<feature type="non-terminal residue" evidence="11">
    <location>
        <position position="257"/>
    </location>
</feature>
<dbReference type="PROSITE" id="PS51821">
    <property type="entry name" value="VELVET"/>
    <property type="match status" value="1"/>
</dbReference>
<feature type="region of interest" description="Disordered" evidence="9">
    <location>
        <begin position="37"/>
        <end position="64"/>
    </location>
</feature>
<dbReference type="PANTHER" id="PTHR33572:SF14">
    <property type="entry name" value="DEVELOPMENTAL AND SECONDARY METABOLISM REGULATOR VEA"/>
    <property type="match status" value="1"/>
</dbReference>
<dbReference type="GO" id="GO:0034250">
    <property type="term" value="P:positive regulation of amide metabolic process"/>
    <property type="evidence" value="ECO:0007669"/>
    <property type="project" value="UniProtKB-ARBA"/>
</dbReference>
<dbReference type="GO" id="GO:0051176">
    <property type="term" value="P:positive regulation of sulfur metabolic process"/>
    <property type="evidence" value="ECO:0007669"/>
    <property type="project" value="UniProtKB-ARBA"/>
</dbReference>
<evidence type="ECO:0000256" key="9">
    <source>
        <dbReference type="SAM" id="MobiDB-lite"/>
    </source>
</evidence>
<dbReference type="GO" id="GO:0043455">
    <property type="term" value="P:regulation of secondary metabolic process"/>
    <property type="evidence" value="ECO:0007669"/>
    <property type="project" value="UniProtKB-ARBA"/>
</dbReference>
<dbReference type="Gene3D" id="2.60.40.3960">
    <property type="entry name" value="Velvet domain"/>
    <property type="match status" value="1"/>
</dbReference>
<dbReference type="InterPro" id="IPR037525">
    <property type="entry name" value="Velvet_dom"/>
</dbReference>
<dbReference type="Proteomes" id="UP000803844">
    <property type="component" value="Unassembled WGS sequence"/>
</dbReference>
<keyword evidence="12" id="KW-1185">Reference proteome</keyword>
<dbReference type="FunFam" id="2.60.40.3960:FF:000001">
    <property type="entry name" value="Sexual development activator VeA"/>
    <property type="match status" value="1"/>
</dbReference>
<keyword evidence="7" id="KW-0539">Nucleus</keyword>
<dbReference type="PANTHER" id="PTHR33572">
    <property type="entry name" value="SPORE DEVELOPMENT REGULATOR VOSA"/>
    <property type="match status" value="1"/>
</dbReference>
<dbReference type="GO" id="GO:0005737">
    <property type="term" value="C:cytoplasm"/>
    <property type="evidence" value="ECO:0007669"/>
    <property type="project" value="UniProtKB-SubCell"/>
</dbReference>
<evidence type="ECO:0000256" key="2">
    <source>
        <dbReference type="ARBA" id="ARBA00004496"/>
    </source>
</evidence>
<keyword evidence="4" id="KW-0749">Sporulation</keyword>
<evidence type="ECO:0000256" key="8">
    <source>
        <dbReference type="ARBA" id="ARBA00038005"/>
    </source>
</evidence>
<feature type="compositionally biased region" description="Basic and acidic residues" evidence="9">
    <location>
        <begin position="239"/>
        <end position="257"/>
    </location>
</feature>
<feature type="region of interest" description="Disordered" evidence="9">
    <location>
        <begin position="233"/>
        <end position="257"/>
    </location>
</feature>
<feature type="domain" description="Velvet" evidence="10">
    <location>
        <begin position="26"/>
        <end position="229"/>
    </location>
</feature>
<evidence type="ECO:0000256" key="5">
    <source>
        <dbReference type="ARBA" id="ARBA00023015"/>
    </source>
</evidence>
<proteinExistence type="inferred from homology"/>
<dbReference type="RefSeq" id="XP_040776994.1">
    <property type="nucleotide sequence ID" value="XM_040918298.1"/>
</dbReference>
<accession>A0A9P4Y3J3</accession>
<protein>
    <recommendedName>
        <fullName evidence="10">Velvet domain-containing protein</fullName>
    </recommendedName>
</protein>
<evidence type="ECO:0000256" key="3">
    <source>
        <dbReference type="ARBA" id="ARBA00022490"/>
    </source>
</evidence>
<dbReference type="InterPro" id="IPR038491">
    <property type="entry name" value="Velvet_dom_sf"/>
</dbReference>
<evidence type="ECO:0000256" key="7">
    <source>
        <dbReference type="ARBA" id="ARBA00023242"/>
    </source>
</evidence>
<evidence type="ECO:0000313" key="12">
    <source>
        <dbReference type="Proteomes" id="UP000803844"/>
    </source>
</evidence>
<dbReference type="EMBL" id="MU032347">
    <property type="protein sequence ID" value="KAF3766033.1"/>
    <property type="molecule type" value="Genomic_DNA"/>
</dbReference>
<gene>
    <name evidence="11" type="ORF">M406DRAFT_276805</name>
</gene>